<accession>A0A2K1Y5E0</accession>
<dbReference type="InParanoid" id="A0A2K1Y5E0"/>
<organism evidence="1 2">
    <name type="scientific">Populus trichocarpa</name>
    <name type="common">Western balsam poplar</name>
    <name type="synonym">Populus balsamifera subsp. trichocarpa</name>
    <dbReference type="NCBI Taxonomy" id="3694"/>
    <lineage>
        <taxon>Eukaryota</taxon>
        <taxon>Viridiplantae</taxon>
        <taxon>Streptophyta</taxon>
        <taxon>Embryophyta</taxon>
        <taxon>Tracheophyta</taxon>
        <taxon>Spermatophyta</taxon>
        <taxon>Magnoliopsida</taxon>
        <taxon>eudicotyledons</taxon>
        <taxon>Gunneridae</taxon>
        <taxon>Pentapetalae</taxon>
        <taxon>rosids</taxon>
        <taxon>fabids</taxon>
        <taxon>Malpighiales</taxon>
        <taxon>Salicaceae</taxon>
        <taxon>Saliceae</taxon>
        <taxon>Populus</taxon>
    </lineage>
</organism>
<gene>
    <name evidence="1" type="ORF">POPTR_013G135400</name>
</gene>
<evidence type="ECO:0000313" key="2">
    <source>
        <dbReference type="Proteomes" id="UP000006729"/>
    </source>
</evidence>
<reference evidence="1 2" key="1">
    <citation type="journal article" date="2006" name="Science">
        <title>The genome of black cottonwood, Populus trichocarpa (Torr. &amp; Gray).</title>
        <authorList>
            <person name="Tuskan G.A."/>
            <person name="Difazio S."/>
            <person name="Jansson S."/>
            <person name="Bohlmann J."/>
            <person name="Grigoriev I."/>
            <person name="Hellsten U."/>
            <person name="Putnam N."/>
            <person name="Ralph S."/>
            <person name="Rombauts S."/>
            <person name="Salamov A."/>
            <person name="Schein J."/>
            <person name="Sterck L."/>
            <person name="Aerts A."/>
            <person name="Bhalerao R.R."/>
            <person name="Bhalerao R.P."/>
            <person name="Blaudez D."/>
            <person name="Boerjan W."/>
            <person name="Brun A."/>
            <person name="Brunner A."/>
            <person name="Busov V."/>
            <person name="Campbell M."/>
            <person name="Carlson J."/>
            <person name="Chalot M."/>
            <person name="Chapman J."/>
            <person name="Chen G.L."/>
            <person name="Cooper D."/>
            <person name="Coutinho P.M."/>
            <person name="Couturier J."/>
            <person name="Covert S."/>
            <person name="Cronk Q."/>
            <person name="Cunningham R."/>
            <person name="Davis J."/>
            <person name="Degroeve S."/>
            <person name="Dejardin A."/>
            <person name="Depamphilis C."/>
            <person name="Detter J."/>
            <person name="Dirks B."/>
            <person name="Dubchak I."/>
            <person name="Duplessis S."/>
            <person name="Ehlting J."/>
            <person name="Ellis B."/>
            <person name="Gendler K."/>
            <person name="Goodstein D."/>
            <person name="Gribskov M."/>
            <person name="Grimwood J."/>
            <person name="Groover A."/>
            <person name="Gunter L."/>
            <person name="Hamberger B."/>
            <person name="Heinze B."/>
            <person name="Helariutta Y."/>
            <person name="Henrissat B."/>
            <person name="Holligan D."/>
            <person name="Holt R."/>
            <person name="Huang W."/>
            <person name="Islam-Faridi N."/>
            <person name="Jones S."/>
            <person name="Jones-Rhoades M."/>
            <person name="Jorgensen R."/>
            <person name="Joshi C."/>
            <person name="Kangasjarvi J."/>
            <person name="Karlsson J."/>
            <person name="Kelleher C."/>
            <person name="Kirkpatrick R."/>
            <person name="Kirst M."/>
            <person name="Kohler A."/>
            <person name="Kalluri U."/>
            <person name="Larimer F."/>
            <person name="Leebens-Mack J."/>
            <person name="Leple J.C."/>
            <person name="Locascio P."/>
            <person name="Lou Y."/>
            <person name="Lucas S."/>
            <person name="Martin F."/>
            <person name="Montanini B."/>
            <person name="Napoli C."/>
            <person name="Nelson D.R."/>
            <person name="Nelson C."/>
            <person name="Nieminen K."/>
            <person name="Nilsson O."/>
            <person name="Pereda V."/>
            <person name="Peter G."/>
            <person name="Philippe R."/>
            <person name="Pilate G."/>
            <person name="Poliakov A."/>
            <person name="Razumovskaya J."/>
            <person name="Richardson P."/>
            <person name="Rinaldi C."/>
            <person name="Ritland K."/>
            <person name="Rouze P."/>
            <person name="Ryaboy D."/>
            <person name="Schmutz J."/>
            <person name="Schrader J."/>
            <person name="Segerman B."/>
            <person name="Shin H."/>
            <person name="Siddiqui A."/>
            <person name="Sterky F."/>
            <person name="Terry A."/>
            <person name="Tsai C.J."/>
            <person name="Uberbacher E."/>
            <person name="Unneberg P."/>
            <person name="Vahala J."/>
            <person name="Wall K."/>
            <person name="Wessler S."/>
            <person name="Yang G."/>
            <person name="Yin T."/>
            <person name="Douglas C."/>
            <person name="Marra M."/>
            <person name="Sandberg G."/>
            <person name="Van de Peer Y."/>
            <person name="Rokhsar D."/>
        </authorList>
    </citation>
    <scope>NUCLEOTIDE SEQUENCE [LARGE SCALE GENOMIC DNA]</scope>
    <source>
        <strain evidence="2">cv. Nisqually</strain>
    </source>
</reference>
<dbReference type="EMBL" id="CM009302">
    <property type="protein sequence ID" value="PNT08240.1"/>
    <property type="molecule type" value="Genomic_DNA"/>
</dbReference>
<dbReference type="Proteomes" id="UP000006729">
    <property type="component" value="Chromosome 13"/>
</dbReference>
<evidence type="ECO:0000313" key="1">
    <source>
        <dbReference type="EMBL" id="PNT08240.1"/>
    </source>
</evidence>
<keyword evidence="2" id="KW-1185">Reference proteome</keyword>
<name>A0A2K1Y5E0_POPTR</name>
<proteinExistence type="predicted"/>
<sequence length="70" mass="7756">MMACIQSRYLSVVLDHLPELFSYTGTFKTFACCLFHKLLSSCYVLFGCPFDPQASRDVYAAAAAEANCSM</sequence>
<dbReference type="AlphaFoldDB" id="A0A2K1Y5E0"/>
<protein>
    <submittedName>
        <fullName evidence="1">Uncharacterized protein</fullName>
    </submittedName>
</protein>